<dbReference type="AlphaFoldDB" id="A0A168EAT6"/>
<feature type="compositionally biased region" description="Gly residues" evidence="1">
    <location>
        <begin position="230"/>
        <end position="256"/>
    </location>
</feature>
<sequence>MIASYVAITTPDSFEIPTVVGMTYDEADAAIAAAYPQYWGNPSEGAIHDMSPFDRSEHDGEDWVIYSQFPNAGEMLSEPQDYDSFVDYYVLPRAELEWFEENPTMPVVKRGPYAKTLKKTFGPVQGLTVAYWKKGKAGRGGTEKWAYVFRDGTLDWTAERPAGETASERQARLTTKGSANVEPDLEKTIVTGRTIPAAGEPLRPGQLILIEAAVIPPKPEPEPADDASSSGGGTEGGSAGGSVSVGGGGGGGGGVDFGKPRFCSRTWWC</sequence>
<dbReference type="Proteomes" id="UP000076794">
    <property type="component" value="Chromosome"/>
</dbReference>
<name>A0A168EAT6_9MICO</name>
<gene>
    <name evidence="2" type="ORF">I598_0225</name>
</gene>
<evidence type="ECO:0000313" key="3">
    <source>
        <dbReference type="Proteomes" id="UP000076794"/>
    </source>
</evidence>
<dbReference type="PATRIC" id="fig|1300344.3.peg.223"/>
<dbReference type="OrthoDB" id="3206608at2"/>
<protein>
    <submittedName>
        <fullName evidence="2">Uncharacterized protein</fullName>
    </submittedName>
</protein>
<proteinExistence type="predicted"/>
<dbReference type="KEGG" id="ido:I598_0225"/>
<organism evidence="2 3">
    <name type="scientific">Isoptericola dokdonensis DS-3</name>
    <dbReference type="NCBI Taxonomy" id="1300344"/>
    <lineage>
        <taxon>Bacteria</taxon>
        <taxon>Bacillati</taxon>
        <taxon>Actinomycetota</taxon>
        <taxon>Actinomycetes</taxon>
        <taxon>Micrococcales</taxon>
        <taxon>Promicromonosporaceae</taxon>
        <taxon>Isoptericola</taxon>
    </lineage>
</organism>
<evidence type="ECO:0000313" key="2">
    <source>
        <dbReference type="EMBL" id="ANC29816.1"/>
    </source>
</evidence>
<accession>A0A168EAT6</accession>
<feature type="region of interest" description="Disordered" evidence="1">
    <location>
        <begin position="159"/>
        <end position="180"/>
    </location>
</feature>
<dbReference type="RefSeq" id="WP_068200542.1">
    <property type="nucleotide sequence ID" value="NZ_CP014209.1"/>
</dbReference>
<feature type="region of interest" description="Disordered" evidence="1">
    <location>
        <begin position="217"/>
        <end position="259"/>
    </location>
</feature>
<keyword evidence="3" id="KW-1185">Reference proteome</keyword>
<reference evidence="2 3" key="1">
    <citation type="submission" date="2016-01" db="EMBL/GenBank/DDBJ databases">
        <title>Complete genome sequence of a soil Actinobacterium, Isoptericola dokdonensis DS-3.</title>
        <authorList>
            <person name="Kwon S.-K."/>
            <person name="Kim J.F."/>
        </authorList>
    </citation>
    <scope>NUCLEOTIDE SEQUENCE [LARGE SCALE GENOMIC DNA]</scope>
    <source>
        <strain evidence="2 3">DS-3</strain>
    </source>
</reference>
<feature type="compositionally biased region" description="Basic and acidic residues" evidence="1">
    <location>
        <begin position="159"/>
        <end position="171"/>
    </location>
</feature>
<evidence type="ECO:0000256" key="1">
    <source>
        <dbReference type="SAM" id="MobiDB-lite"/>
    </source>
</evidence>
<dbReference type="EMBL" id="CP014209">
    <property type="protein sequence ID" value="ANC29816.1"/>
    <property type="molecule type" value="Genomic_DNA"/>
</dbReference>